<evidence type="ECO:0000313" key="3">
    <source>
        <dbReference type="Proteomes" id="UP001642409"/>
    </source>
</evidence>
<dbReference type="EMBL" id="CATOUU010000884">
    <property type="protein sequence ID" value="CAI9957210.1"/>
    <property type="molecule type" value="Genomic_DNA"/>
</dbReference>
<reference evidence="2 3" key="2">
    <citation type="submission" date="2024-07" db="EMBL/GenBank/DDBJ databases">
        <authorList>
            <person name="Akdeniz Z."/>
        </authorList>
    </citation>
    <scope>NUCLEOTIDE SEQUENCE [LARGE SCALE GENOMIC DNA]</scope>
</reference>
<name>A0AA86QEG3_9EUKA</name>
<organism evidence="1">
    <name type="scientific">Hexamita inflata</name>
    <dbReference type="NCBI Taxonomy" id="28002"/>
    <lineage>
        <taxon>Eukaryota</taxon>
        <taxon>Metamonada</taxon>
        <taxon>Diplomonadida</taxon>
        <taxon>Hexamitidae</taxon>
        <taxon>Hexamitinae</taxon>
        <taxon>Hexamita</taxon>
    </lineage>
</organism>
<comment type="caution">
    <text evidence="1">The sequence shown here is derived from an EMBL/GenBank/DDBJ whole genome shotgun (WGS) entry which is preliminary data.</text>
</comment>
<keyword evidence="3" id="KW-1185">Reference proteome</keyword>
<gene>
    <name evidence="2" type="ORF">HINF_LOCUS23476</name>
    <name evidence="1" type="ORF">HINF_LOCUS44855</name>
</gene>
<evidence type="ECO:0000313" key="1">
    <source>
        <dbReference type="EMBL" id="CAI9957210.1"/>
    </source>
</evidence>
<protein>
    <submittedName>
        <fullName evidence="2">Hypothetical_protein</fullName>
    </submittedName>
</protein>
<evidence type="ECO:0000313" key="2">
    <source>
        <dbReference type="EMBL" id="CAL6012797.1"/>
    </source>
</evidence>
<dbReference type="EMBL" id="CAXDID020000067">
    <property type="protein sequence ID" value="CAL6012797.1"/>
    <property type="molecule type" value="Genomic_DNA"/>
</dbReference>
<accession>A0AA86QEG3</accession>
<dbReference type="AlphaFoldDB" id="A0AA86QEG3"/>
<sequence length="212" mass="24810">MMLLYESMMNYLGNIKHQERLISSKPINLKHFSGCLQHGKHLSTMFGGTFYCVRGDLLIKAKDKKTNSIWENPVRKQSLLKVVVWNKLSFICQDTGYHELYPLNIIRINTNFGISTRLIVRFRTTQNYQIILLNNQINVRYNSVVTQLSSDARFKRENVGLTFTLPATLLVLKYISPTLFCTLLYFHINEYNLRISVYELNMIQVQMFINIS</sequence>
<reference evidence="1" key="1">
    <citation type="submission" date="2023-06" db="EMBL/GenBank/DDBJ databases">
        <authorList>
            <person name="Kurt Z."/>
        </authorList>
    </citation>
    <scope>NUCLEOTIDE SEQUENCE</scope>
</reference>
<dbReference type="Proteomes" id="UP001642409">
    <property type="component" value="Unassembled WGS sequence"/>
</dbReference>
<proteinExistence type="predicted"/>